<dbReference type="EMBL" id="CP003390">
    <property type="protein sequence ID" value="AFI84671.1"/>
    <property type="molecule type" value="Genomic_DNA"/>
</dbReference>
<gene>
    <name evidence="1" type="ordered locus">Q7A_1853</name>
</gene>
<evidence type="ECO:0008006" key="3">
    <source>
        <dbReference type="Google" id="ProtNLM"/>
    </source>
</evidence>
<dbReference type="OrthoDB" id="6138887at2"/>
<reference evidence="1 2" key="2">
    <citation type="journal article" date="2013" name="Int. J. Syst. Evol. Microbiol.">
        <title>Methylophaga nitratireducenticrescens sp. nov. and Methylophaga frappieri sp. nov., isolated from the biofilm of the methanol-fed denitrification system treating the seawater at the Montreal Biodome.</title>
        <authorList>
            <person name="Villeneuve C."/>
            <person name="Martineau C."/>
            <person name="Mauffrey F."/>
            <person name="Villemur R."/>
        </authorList>
    </citation>
    <scope>NUCLEOTIDE SEQUENCE [LARGE SCALE GENOMIC DNA]</scope>
    <source>
        <strain evidence="1 2">JAM1</strain>
    </source>
</reference>
<sequence length="681" mass="77108">MNRITALPFIPTAQLNESPMSLLRRAAIGNGYTNLLSLLHSLSPNIDHSVGMIGYVARNPTLYKSLCEKLGITDGCRRRVSYKRTGNGREDSVLWQGLEVQIGDLQFSTEKVCIPCYLEKGYTIADWEHFAAIGCPKHQVFLDTSCPVCKTPWSYEQVPLTCGCDPETALSLVRPLHKNRAALLTKIVKGNNQQKILVLSNLRRLFEWWSQLSVHLSQAEQSDYLYHLMTGKWPKLEQDKNAFGVHPRILFLPLLSASDSGTQLLIKKLLEVKTINLRNLNIEFSFITRKDAELLLGISRARFNNFIKQGLVHRDIAGKFDLQQINHLLLISKWLPFNSEKELLWKNNRSIASHFSVAALVKKDVENTPLPAHHSTRSIPSLSQQSILTLCDATHILQANAESIRHLIKIGLIKATKGTQVSAVQWSIKKEELQSFNQKYVFASAIAREINLPVTTTSSRLQSLGLLPISGPGVDKGKTYLFARSDLNSVSNEILINRPYKSPAGRKRINDMSSSATTLTSQQVARELHLDTYQIRFVVRDGWITGSKNSKGHYLFRASDVDNLADKINNDYIDLDRAKDYTDQSIQSFRRTWIISGLVDEYKLGNRRLIKNADLLVVQRLWINNKTSTHIAKQIGRQRSFCINLEKIGLLKPTLIIGKKEKKIKLYPDNHPIYQCYSISS</sequence>
<dbReference type="PATRIC" id="fig|754476.3.peg.1830"/>
<dbReference type="Proteomes" id="UP000009144">
    <property type="component" value="Chromosome"/>
</dbReference>
<dbReference type="Gene3D" id="1.10.1660.10">
    <property type="match status" value="1"/>
</dbReference>
<reference evidence="1 2" key="1">
    <citation type="journal article" date="2012" name="J. Bacteriol.">
        <title>Complete genome sequences of Methylophaga sp. strain JAM1 and Methylophaga sp. strain JAM7.</title>
        <authorList>
            <person name="Villeneuve C."/>
            <person name="Martineau C."/>
            <person name="Mauffrey F."/>
            <person name="Villemur R."/>
        </authorList>
    </citation>
    <scope>NUCLEOTIDE SEQUENCE [LARGE SCALE GENOMIC DNA]</scope>
    <source>
        <strain evidence="1 2">JAM1</strain>
    </source>
</reference>
<protein>
    <recommendedName>
        <fullName evidence="3">TniQ protein</fullName>
    </recommendedName>
</protein>
<dbReference type="KEGG" id="mej:Q7A_1853"/>
<dbReference type="STRING" id="754476.Q7A_1853"/>
<name>I1XJV2_METNJ</name>
<keyword evidence="2" id="KW-1185">Reference proteome</keyword>
<evidence type="ECO:0000313" key="1">
    <source>
        <dbReference type="EMBL" id="AFI84671.1"/>
    </source>
</evidence>
<accession>I1XJV2</accession>
<dbReference type="RefSeq" id="WP_014707042.1">
    <property type="nucleotide sequence ID" value="NC_017857.3"/>
</dbReference>
<proteinExistence type="predicted"/>
<evidence type="ECO:0000313" key="2">
    <source>
        <dbReference type="Proteomes" id="UP000009144"/>
    </source>
</evidence>
<organism evidence="1 2">
    <name type="scientific">Methylophaga nitratireducenticrescens</name>
    <dbReference type="NCBI Taxonomy" id="754476"/>
    <lineage>
        <taxon>Bacteria</taxon>
        <taxon>Pseudomonadati</taxon>
        <taxon>Pseudomonadota</taxon>
        <taxon>Gammaproteobacteria</taxon>
        <taxon>Thiotrichales</taxon>
        <taxon>Piscirickettsiaceae</taxon>
        <taxon>Methylophaga</taxon>
    </lineage>
</organism>
<dbReference type="HOGENOM" id="CLU_403764_0_0_6"/>
<dbReference type="AlphaFoldDB" id="I1XJV2"/>